<dbReference type="Proteomes" id="UP000824988">
    <property type="component" value="Chromosome"/>
</dbReference>
<dbReference type="KEGG" id="moz:MoryE10_17440"/>
<gene>
    <name evidence="2" type="ORF">MoryE10_17440</name>
</gene>
<name>A0A8D4VMX7_9GAMM</name>
<evidence type="ECO:0000313" key="3">
    <source>
        <dbReference type="Proteomes" id="UP000824988"/>
    </source>
</evidence>
<reference evidence="2" key="1">
    <citation type="submission" date="2019-06" db="EMBL/GenBank/DDBJ databases">
        <title>Complete genome sequence of Methylogaea oryzae strain JCM16910.</title>
        <authorList>
            <person name="Asakawa S."/>
        </authorList>
    </citation>
    <scope>NUCLEOTIDE SEQUENCE</scope>
    <source>
        <strain evidence="2">E10</strain>
    </source>
</reference>
<evidence type="ECO:0000256" key="1">
    <source>
        <dbReference type="SAM" id="MobiDB-lite"/>
    </source>
</evidence>
<dbReference type="EMBL" id="AP019782">
    <property type="protein sequence ID" value="BBL71138.1"/>
    <property type="molecule type" value="Genomic_DNA"/>
</dbReference>
<proteinExistence type="predicted"/>
<dbReference type="AlphaFoldDB" id="A0A8D4VMX7"/>
<accession>A0A8D4VMX7</accession>
<dbReference type="RefSeq" id="WP_221048843.1">
    <property type="nucleotide sequence ID" value="NZ_AP019782.1"/>
</dbReference>
<feature type="region of interest" description="Disordered" evidence="1">
    <location>
        <begin position="1"/>
        <end position="22"/>
    </location>
</feature>
<protein>
    <submittedName>
        <fullName evidence="2">Uncharacterized protein</fullName>
    </submittedName>
</protein>
<organism evidence="2 3">
    <name type="scientific">Methylogaea oryzae</name>
    <dbReference type="NCBI Taxonomy" id="1295382"/>
    <lineage>
        <taxon>Bacteria</taxon>
        <taxon>Pseudomonadati</taxon>
        <taxon>Pseudomonadota</taxon>
        <taxon>Gammaproteobacteria</taxon>
        <taxon>Methylococcales</taxon>
        <taxon>Methylococcaceae</taxon>
        <taxon>Methylogaea</taxon>
    </lineage>
</organism>
<sequence length="76" mass="8451">MQLTQNSAIPARTPGKKSPAAPAFPSSRYFQIHFEYLHEIIGGLQLHLAETNQRMAVLQQRLDALADHGERDAAQP</sequence>
<keyword evidence="3" id="KW-1185">Reference proteome</keyword>
<evidence type="ECO:0000313" key="2">
    <source>
        <dbReference type="EMBL" id="BBL71138.1"/>
    </source>
</evidence>